<keyword evidence="7 12" id="KW-0489">Methyltransferase</keyword>
<evidence type="ECO:0000256" key="8">
    <source>
        <dbReference type="ARBA" id="ARBA00022679"/>
    </source>
</evidence>
<dbReference type="GO" id="GO:0070042">
    <property type="term" value="F:rRNA (uridine-N3-)-methyltransferase activity"/>
    <property type="evidence" value="ECO:0007669"/>
    <property type="project" value="TreeGrafter"/>
</dbReference>
<dbReference type="STRING" id="1508404.JMA_21940"/>
<dbReference type="Proteomes" id="UP000031449">
    <property type="component" value="Chromosome"/>
</dbReference>
<dbReference type="OrthoDB" id="9815641at2"/>
<evidence type="ECO:0000256" key="6">
    <source>
        <dbReference type="ARBA" id="ARBA00022552"/>
    </source>
</evidence>
<comment type="catalytic activity">
    <reaction evidence="11 12">
        <text>uridine(1498) in 16S rRNA + S-adenosyl-L-methionine = N(3)-methyluridine(1498) in 16S rRNA + S-adenosyl-L-homocysteine + H(+)</text>
        <dbReference type="Rhea" id="RHEA:42920"/>
        <dbReference type="Rhea" id="RHEA-COMP:10283"/>
        <dbReference type="Rhea" id="RHEA-COMP:10284"/>
        <dbReference type="ChEBI" id="CHEBI:15378"/>
        <dbReference type="ChEBI" id="CHEBI:57856"/>
        <dbReference type="ChEBI" id="CHEBI:59789"/>
        <dbReference type="ChEBI" id="CHEBI:65315"/>
        <dbReference type="ChEBI" id="CHEBI:74502"/>
        <dbReference type="EC" id="2.1.1.193"/>
    </reaction>
</comment>
<proteinExistence type="inferred from homology"/>
<dbReference type="Pfam" id="PF04452">
    <property type="entry name" value="Methyltrans_RNA"/>
    <property type="match status" value="1"/>
</dbReference>
<dbReference type="NCBIfam" id="TIGR00046">
    <property type="entry name" value="RsmE family RNA methyltransferase"/>
    <property type="match status" value="1"/>
</dbReference>
<dbReference type="HOGENOM" id="CLU_067442_3_0_9"/>
<evidence type="ECO:0000313" key="16">
    <source>
        <dbReference type="Proteomes" id="UP000031449"/>
    </source>
</evidence>
<evidence type="ECO:0000256" key="7">
    <source>
        <dbReference type="ARBA" id="ARBA00022603"/>
    </source>
</evidence>
<evidence type="ECO:0000256" key="10">
    <source>
        <dbReference type="ARBA" id="ARBA00025699"/>
    </source>
</evidence>
<dbReference type="CDD" id="cd18084">
    <property type="entry name" value="RsmE-like"/>
    <property type="match status" value="1"/>
</dbReference>
<dbReference type="EMBL" id="CP009416">
    <property type="protein sequence ID" value="AJD91511.1"/>
    <property type="molecule type" value="Genomic_DNA"/>
</dbReference>
<dbReference type="GO" id="GO:0005737">
    <property type="term" value="C:cytoplasm"/>
    <property type="evidence" value="ECO:0007669"/>
    <property type="project" value="UniProtKB-SubCell"/>
</dbReference>
<keyword evidence="5 12" id="KW-0963">Cytoplasm</keyword>
<dbReference type="BioCyc" id="JESP1508404:G14D9-11449-MONOMER"/>
<dbReference type="PANTHER" id="PTHR30027:SF3">
    <property type="entry name" value="16S RRNA (URACIL(1498)-N(3))-METHYLTRANSFERASE"/>
    <property type="match status" value="1"/>
</dbReference>
<dbReference type="InterPro" id="IPR029026">
    <property type="entry name" value="tRNA_m1G_MTases_N"/>
</dbReference>
<dbReference type="InterPro" id="IPR046887">
    <property type="entry name" value="RsmE_PUA-like"/>
</dbReference>
<dbReference type="EC" id="2.1.1.193" evidence="3 12"/>
<evidence type="ECO:0000256" key="1">
    <source>
        <dbReference type="ARBA" id="ARBA00004496"/>
    </source>
</evidence>
<dbReference type="Gene3D" id="2.40.240.20">
    <property type="entry name" value="Hypothetical PUA domain-like, domain 1"/>
    <property type="match status" value="1"/>
</dbReference>
<evidence type="ECO:0000256" key="4">
    <source>
        <dbReference type="ARBA" id="ARBA00013673"/>
    </source>
</evidence>
<comment type="similarity">
    <text evidence="2 12">Belongs to the RNA methyltransferase RsmE family.</text>
</comment>
<comment type="function">
    <text evidence="10 12">Specifically methylates the N3 position of the uracil ring of uridine 1498 (m3U1498) in 16S rRNA. Acts on the fully assembled 30S ribosomal subunit.</text>
</comment>
<evidence type="ECO:0000313" key="15">
    <source>
        <dbReference type="EMBL" id="AJD91511.1"/>
    </source>
</evidence>
<feature type="domain" description="Ribosomal RNA small subunit methyltransferase E methyltransferase" evidence="13">
    <location>
        <begin position="73"/>
        <end position="243"/>
    </location>
</feature>
<name>A0A0B5AMY8_9BACL</name>
<evidence type="ECO:0000259" key="14">
    <source>
        <dbReference type="Pfam" id="PF20260"/>
    </source>
</evidence>
<comment type="subcellular location">
    <subcellularLocation>
        <location evidence="1 12">Cytoplasm</location>
    </subcellularLocation>
</comment>
<evidence type="ECO:0000256" key="11">
    <source>
        <dbReference type="ARBA" id="ARBA00047944"/>
    </source>
</evidence>
<dbReference type="SUPFAM" id="SSF88697">
    <property type="entry name" value="PUA domain-like"/>
    <property type="match status" value="1"/>
</dbReference>
<gene>
    <name evidence="15" type="ORF">JMA_21940</name>
</gene>
<dbReference type="Pfam" id="PF20260">
    <property type="entry name" value="PUA_4"/>
    <property type="match status" value="1"/>
</dbReference>
<dbReference type="KEGG" id="jeo:JMA_21940"/>
<sequence length="250" mass="28128">MQRYFLQNQPDENGLFLIDGEDYKHIVRVMRMTEGDKIITVSGPSSVYESEIVTINETSLTGKQLIKLTHQSELPVRVTIAHGLPKGDKLEYVIQKATELGMSALKPFSADRSIVKWDQKKGKKKAERWNKIAKEAAEQSHRSVIPIIEEPVSTNQLSSSFHEYDAIMMAYEEDAKSGESSNFYQFLNHLESNANILVIIGPEGGFSESEVNRFTEDGAVSCGLGPRILRTETAPLYILAAISYHFELMR</sequence>
<evidence type="ECO:0000256" key="3">
    <source>
        <dbReference type="ARBA" id="ARBA00012328"/>
    </source>
</evidence>
<keyword evidence="8 12" id="KW-0808">Transferase</keyword>
<feature type="domain" description="Ribosomal RNA small subunit methyltransferase E PUA-like" evidence="14">
    <location>
        <begin position="18"/>
        <end position="63"/>
    </location>
</feature>
<evidence type="ECO:0000259" key="13">
    <source>
        <dbReference type="Pfam" id="PF04452"/>
    </source>
</evidence>
<keyword evidence="9 12" id="KW-0949">S-adenosyl-L-methionine</keyword>
<dbReference type="GO" id="GO:0070475">
    <property type="term" value="P:rRNA base methylation"/>
    <property type="evidence" value="ECO:0007669"/>
    <property type="project" value="TreeGrafter"/>
</dbReference>
<evidence type="ECO:0000256" key="12">
    <source>
        <dbReference type="PIRNR" id="PIRNR015601"/>
    </source>
</evidence>
<keyword evidence="6 12" id="KW-0698">rRNA processing</keyword>
<dbReference type="InterPro" id="IPR006700">
    <property type="entry name" value="RsmE"/>
</dbReference>
<dbReference type="PANTHER" id="PTHR30027">
    <property type="entry name" value="RIBOSOMAL RNA SMALL SUBUNIT METHYLTRANSFERASE E"/>
    <property type="match status" value="1"/>
</dbReference>
<dbReference type="InterPro" id="IPR029028">
    <property type="entry name" value="Alpha/beta_knot_MTases"/>
</dbReference>
<dbReference type="PIRSF" id="PIRSF015601">
    <property type="entry name" value="MTase_slr0722"/>
    <property type="match status" value="1"/>
</dbReference>
<keyword evidence="16" id="KW-1185">Reference proteome</keyword>
<dbReference type="InterPro" id="IPR015947">
    <property type="entry name" value="PUA-like_sf"/>
</dbReference>
<reference evidence="15 16" key="1">
    <citation type="submission" date="2014-08" db="EMBL/GenBank/DDBJ databases">
        <title>Complete genome of a marine bacteria Jeotgalibacillus malaysiensis.</title>
        <authorList>
            <person name="Yaakop A.S."/>
            <person name="Chan K.-G."/>
            <person name="Goh K.M."/>
        </authorList>
    </citation>
    <scope>NUCLEOTIDE SEQUENCE [LARGE SCALE GENOMIC DNA]</scope>
    <source>
        <strain evidence="15 16">D5</strain>
    </source>
</reference>
<dbReference type="SUPFAM" id="SSF75217">
    <property type="entry name" value="alpha/beta knot"/>
    <property type="match status" value="1"/>
</dbReference>
<accession>A0A0B5AMY8</accession>
<evidence type="ECO:0000256" key="2">
    <source>
        <dbReference type="ARBA" id="ARBA00005528"/>
    </source>
</evidence>
<dbReference type="AlphaFoldDB" id="A0A0B5AMY8"/>
<evidence type="ECO:0000256" key="9">
    <source>
        <dbReference type="ARBA" id="ARBA00022691"/>
    </source>
</evidence>
<dbReference type="InterPro" id="IPR046886">
    <property type="entry name" value="RsmE_MTase_dom"/>
</dbReference>
<dbReference type="NCBIfam" id="NF008691">
    <property type="entry name" value="PRK11713.1-4"/>
    <property type="match status" value="1"/>
</dbReference>
<evidence type="ECO:0000256" key="5">
    <source>
        <dbReference type="ARBA" id="ARBA00022490"/>
    </source>
</evidence>
<dbReference type="Gene3D" id="3.40.1280.10">
    <property type="match status" value="1"/>
</dbReference>
<organism evidence="15 16">
    <name type="scientific">Jeotgalibacillus malaysiensis</name>
    <dbReference type="NCBI Taxonomy" id="1508404"/>
    <lineage>
        <taxon>Bacteria</taxon>
        <taxon>Bacillati</taxon>
        <taxon>Bacillota</taxon>
        <taxon>Bacilli</taxon>
        <taxon>Bacillales</taxon>
        <taxon>Caryophanaceae</taxon>
        <taxon>Jeotgalibacillus</taxon>
    </lineage>
</organism>
<protein>
    <recommendedName>
        <fullName evidence="4 12">Ribosomal RNA small subunit methyltransferase E</fullName>
        <ecNumber evidence="3 12">2.1.1.193</ecNumber>
    </recommendedName>
</protein>